<proteinExistence type="predicted"/>
<gene>
    <name evidence="1" type="primary">orf:PZA105</name>
</gene>
<dbReference type="AlphaFoldDB" id="E9PAB9"/>
<reference evidence="1" key="1">
    <citation type="journal article" date="1996" name="Yeast">
        <title>Sequencing and analysis of a 35.4 kb region on the right arm of chromosome IV from Saccharomyces cerevisiae reveal 23 open reading frames.</title>
        <authorList>
            <person name="Eide L.G."/>
            <person name="Sander C."/>
            <person name="Prydz H."/>
        </authorList>
    </citation>
    <scope>NUCLEOTIDE SEQUENCE</scope>
</reference>
<organism evidence="1">
    <name type="scientific">Saccharomyces cerevisiae</name>
    <name type="common">Baker's yeast</name>
    <dbReference type="NCBI Taxonomy" id="4932"/>
    <lineage>
        <taxon>Eukaryota</taxon>
        <taxon>Fungi</taxon>
        <taxon>Dikarya</taxon>
        <taxon>Ascomycota</taxon>
        <taxon>Saccharomycotina</taxon>
        <taxon>Saccharomycetes</taxon>
        <taxon>Saccharomycetales</taxon>
        <taxon>Saccharomycetaceae</taxon>
        <taxon>Saccharomyces</taxon>
    </lineage>
</organism>
<evidence type="ECO:0000313" key="1">
    <source>
        <dbReference type="EMBL" id="CAA65222.1"/>
    </source>
</evidence>
<sequence length="105" mass="11437">MELFPNGEKSMDPLCVSFSKPNDLLFATDSVLESKLLRGVIESRLNLEDLLALGVTLPDILNKSSLREVSPSIVKEPLSLLREGDPSGTTILGRPAAFCSPWLLL</sequence>
<dbReference type="EMBL" id="X95966">
    <property type="protein sequence ID" value="CAA65222.1"/>
    <property type="molecule type" value="Genomic_DNA"/>
</dbReference>
<name>E9PAB9_YEASX</name>
<protein>
    <submittedName>
        <fullName evidence="1">Orf:PZA105 protein</fullName>
    </submittedName>
</protein>
<accession>E9PAB9</accession>